<keyword evidence="1" id="KW-0812">Transmembrane</keyword>
<dbReference type="Pfam" id="PF07963">
    <property type="entry name" value="N_methyl"/>
    <property type="match status" value="1"/>
</dbReference>
<name>A0A2M7D722_9BACT</name>
<organism evidence="2 3">
    <name type="scientific">Candidatus Portnoybacteria bacterium CG02_land_8_20_14_3_00_45_8</name>
    <dbReference type="NCBI Taxonomy" id="1974807"/>
    <lineage>
        <taxon>Bacteria</taxon>
        <taxon>Candidatus Portnoyibacteriota</taxon>
    </lineage>
</organism>
<evidence type="ECO:0008006" key="4">
    <source>
        <dbReference type="Google" id="ProtNLM"/>
    </source>
</evidence>
<evidence type="ECO:0000313" key="3">
    <source>
        <dbReference type="Proteomes" id="UP000229247"/>
    </source>
</evidence>
<keyword evidence="1" id="KW-1133">Transmembrane helix</keyword>
<dbReference type="NCBIfam" id="TIGR02532">
    <property type="entry name" value="IV_pilin_GFxxxE"/>
    <property type="match status" value="1"/>
</dbReference>
<dbReference type="Proteomes" id="UP000229247">
    <property type="component" value="Unassembled WGS sequence"/>
</dbReference>
<evidence type="ECO:0000256" key="1">
    <source>
        <dbReference type="SAM" id="Phobius"/>
    </source>
</evidence>
<comment type="caution">
    <text evidence="2">The sequence shown here is derived from an EMBL/GenBank/DDBJ whole genome shotgun (WGS) entry which is preliminary data.</text>
</comment>
<dbReference type="AlphaFoldDB" id="A0A2M7D722"/>
<evidence type="ECO:0000313" key="2">
    <source>
        <dbReference type="EMBL" id="PIV38802.1"/>
    </source>
</evidence>
<gene>
    <name evidence="2" type="ORF">COS30_00115</name>
</gene>
<dbReference type="InterPro" id="IPR012902">
    <property type="entry name" value="N_methyl_site"/>
</dbReference>
<reference evidence="3" key="1">
    <citation type="submission" date="2017-09" db="EMBL/GenBank/DDBJ databases">
        <title>Depth-based differentiation of microbial function through sediment-hosted aquifers and enrichment of novel symbionts in the deep terrestrial subsurface.</title>
        <authorList>
            <person name="Probst A.J."/>
            <person name="Ladd B."/>
            <person name="Jarett J.K."/>
            <person name="Geller-Mcgrath D.E."/>
            <person name="Sieber C.M.K."/>
            <person name="Emerson J.B."/>
            <person name="Anantharaman K."/>
            <person name="Thomas B.C."/>
            <person name="Malmstrom R."/>
            <person name="Stieglmeier M."/>
            <person name="Klingl A."/>
            <person name="Woyke T."/>
            <person name="Ryan C.M."/>
            <person name="Banfield J.F."/>
        </authorList>
    </citation>
    <scope>NUCLEOTIDE SEQUENCE [LARGE SCALE GENOMIC DNA]</scope>
</reference>
<dbReference type="EMBL" id="PEUE01000003">
    <property type="protein sequence ID" value="PIV38802.1"/>
    <property type="molecule type" value="Genomic_DNA"/>
</dbReference>
<protein>
    <recommendedName>
        <fullName evidence="4">Type IV pilus modification protein PilV</fullName>
    </recommendedName>
</protein>
<sequence>MIFSILKLKTGANSEQGFGLMEVIVSIFIISIGLMGVMALVNYFTIAGGTSASRLIAANLAQEGIEVVRNIRDLNFGTNGWSDWYAGIEGTTSYLVQYNDASWRAFSDMPLKYDSSAGLYGYDSGVDTSFVFKRKITLTKISDAEIKLVAEITWVEQNRSHILTVEDRLWNWR</sequence>
<proteinExistence type="predicted"/>
<keyword evidence="1" id="KW-0472">Membrane</keyword>
<feature type="transmembrane region" description="Helical" evidence="1">
    <location>
        <begin position="23"/>
        <end position="44"/>
    </location>
</feature>
<accession>A0A2M7D722</accession>